<dbReference type="InterPro" id="IPR038136">
    <property type="entry name" value="CofD-like_dom_sf"/>
</dbReference>
<dbReference type="InterPro" id="IPR010119">
    <property type="entry name" value="Gluconeogen_factor"/>
</dbReference>
<sequence>MKIVTIGGGTGQFTLLSALRELSDIEITAIVSMVDSGGSTGRLRDEYGVLPPGDILKCLIALSPFQDARSLLQARFLSHEKLAGHNAGNLLLTFLSQHLGNDFSGAVAALGEILKVNGRVLPVTTDKATLVAELENGRLVYSETAIDVGRDKEAKIKRTFLVPHSGKLEASIGAIEAISGADMIIVGPGDLYTSIVPNFLVPGIKEAIEKAPAKLVYVANLMTKFGETRGFSLRNFVDVVEGAQGRPTDIVIANNKIPELALLEKYLSEGAEPVRFDMQTELDKRQIILEDLILEGDLARHDVGKLREVLKSVVVASRV</sequence>
<dbReference type="SUPFAM" id="SSF142338">
    <property type="entry name" value="CofD-like"/>
    <property type="match status" value="1"/>
</dbReference>
<organism evidence="3 4">
    <name type="scientific">Candidatus Falkowbacteria bacterium RIFOXYC2_FULL_48_21</name>
    <dbReference type="NCBI Taxonomy" id="1798005"/>
    <lineage>
        <taxon>Bacteria</taxon>
        <taxon>Candidatus Falkowiibacteriota</taxon>
    </lineage>
</organism>
<comment type="caution">
    <text evidence="3">The sequence shown here is derived from an EMBL/GenBank/DDBJ whole genome shotgun (WGS) entry which is preliminary data.</text>
</comment>
<dbReference type="CDD" id="cd07187">
    <property type="entry name" value="YvcK_like"/>
    <property type="match status" value="1"/>
</dbReference>
<evidence type="ECO:0000313" key="4">
    <source>
        <dbReference type="Proteomes" id="UP000178656"/>
    </source>
</evidence>
<accession>A0A1F5T6H6</accession>
<dbReference type="Gene3D" id="3.40.50.10680">
    <property type="entry name" value="CofD-like domains"/>
    <property type="match status" value="1"/>
</dbReference>
<name>A0A1F5T6H6_9BACT</name>
<dbReference type="AlphaFoldDB" id="A0A1F5T6H6"/>
<dbReference type="PANTHER" id="PTHR30135">
    <property type="entry name" value="UNCHARACTERIZED PROTEIN YVCK-RELATED"/>
    <property type="match status" value="1"/>
</dbReference>
<dbReference type="Proteomes" id="UP000178656">
    <property type="component" value="Unassembled WGS sequence"/>
</dbReference>
<dbReference type="GO" id="GO:0008360">
    <property type="term" value="P:regulation of cell shape"/>
    <property type="evidence" value="ECO:0007669"/>
    <property type="project" value="UniProtKB-UniRule"/>
</dbReference>
<dbReference type="GO" id="GO:0043743">
    <property type="term" value="F:LPPG:FO 2-phospho-L-lactate transferase activity"/>
    <property type="evidence" value="ECO:0007669"/>
    <property type="project" value="InterPro"/>
</dbReference>
<dbReference type="EMBL" id="MFGM01000071">
    <property type="protein sequence ID" value="OGF34555.1"/>
    <property type="molecule type" value="Genomic_DNA"/>
</dbReference>
<proteinExistence type="inferred from homology"/>
<comment type="function">
    <text evidence="2">Required for morphogenesis under gluconeogenic growth conditions.</text>
</comment>
<dbReference type="GO" id="GO:0005737">
    <property type="term" value="C:cytoplasm"/>
    <property type="evidence" value="ECO:0007669"/>
    <property type="project" value="UniProtKB-SubCell"/>
</dbReference>
<dbReference type="InterPro" id="IPR002882">
    <property type="entry name" value="CofD"/>
</dbReference>
<dbReference type="HAMAP" id="MF_00973">
    <property type="entry name" value="Gluconeogen_factor"/>
    <property type="match status" value="1"/>
</dbReference>
<dbReference type="NCBIfam" id="TIGR01826">
    <property type="entry name" value="CofD_related"/>
    <property type="match status" value="1"/>
</dbReference>
<dbReference type="Pfam" id="PF01933">
    <property type="entry name" value="CofD"/>
    <property type="match status" value="1"/>
</dbReference>
<gene>
    <name evidence="3" type="ORF">A2482_01410</name>
</gene>
<keyword evidence="1 2" id="KW-0963">Cytoplasm</keyword>
<protein>
    <recommendedName>
        <fullName evidence="2">Putative gluconeogenesis factor</fullName>
    </recommendedName>
</protein>
<comment type="similarity">
    <text evidence="2">Belongs to the gluconeogenesis factor family.</text>
</comment>
<dbReference type="PANTHER" id="PTHR30135:SF3">
    <property type="entry name" value="GLUCONEOGENESIS FACTOR-RELATED"/>
    <property type="match status" value="1"/>
</dbReference>
<evidence type="ECO:0000313" key="3">
    <source>
        <dbReference type="EMBL" id="OGF34555.1"/>
    </source>
</evidence>
<comment type="subcellular location">
    <subcellularLocation>
        <location evidence="2">Cytoplasm</location>
    </subcellularLocation>
</comment>
<evidence type="ECO:0000256" key="1">
    <source>
        <dbReference type="ARBA" id="ARBA00022490"/>
    </source>
</evidence>
<evidence type="ECO:0000256" key="2">
    <source>
        <dbReference type="HAMAP-Rule" id="MF_00973"/>
    </source>
</evidence>
<reference evidence="3 4" key="1">
    <citation type="journal article" date="2016" name="Nat. Commun.">
        <title>Thousands of microbial genomes shed light on interconnected biogeochemical processes in an aquifer system.</title>
        <authorList>
            <person name="Anantharaman K."/>
            <person name="Brown C.T."/>
            <person name="Hug L.A."/>
            <person name="Sharon I."/>
            <person name="Castelle C.J."/>
            <person name="Probst A.J."/>
            <person name="Thomas B.C."/>
            <person name="Singh A."/>
            <person name="Wilkins M.J."/>
            <person name="Karaoz U."/>
            <person name="Brodie E.L."/>
            <person name="Williams K.H."/>
            <person name="Hubbard S.S."/>
            <person name="Banfield J.F."/>
        </authorList>
    </citation>
    <scope>NUCLEOTIDE SEQUENCE [LARGE SCALE GENOMIC DNA]</scope>
</reference>